<keyword evidence="3" id="KW-1185">Reference proteome</keyword>
<evidence type="ECO:0000313" key="3">
    <source>
        <dbReference type="Proteomes" id="UP000199470"/>
    </source>
</evidence>
<dbReference type="Proteomes" id="UP000199470">
    <property type="component" value="Unassembled WGS sequence"/>
</dbReference>
<dbReference type="OrthoDB" id="8565731at2"/>
<proteinExistence type="predicted"/>
<evidence type="ECO:0000256" key="1">
    <source>
        <dbReference type="SAM" id="Phobius"/>
    </source>
</evidence>
<accession>A0A1I4P5H9</accession>
<evidence type="ECO:0000313" key="2">
    <source>
        <dbReference type="EMBL" id="SFM22895.1"/>
    </source>
</evidence>
<organism evidence="2 3">
    <name type="scientific">Rugamonas rubra</name>
    <dbReference type="NCBI Taxonomy" id="758825"/>
    <lineage>
        <taxon>Bacteria</taxon>
        <taxon>Pseudomonadati</taxon>
        <taxon>Pseudomonadota</taxon>
        <taxon>Betaproteobacteria</taxon>
        <taxon>Burkholderiales</taxon>
        <taxon>Oxalobacteraceae</taxon>
        <taxon>Telluria group</taxon>
        <taxon>Rugamonas</taxon>
    </lineage>
</organism>
<reference evidence="2 3" key="1">
    <citation type="submission" date="2016-10" db="EMBL/GenBank/DDBJ databases">
        <authorList>
            <person name="de Groot N.N."/>
        </authorList>
    </citation>
    <scope>NUCLEOTIDE SEQUENCE [LARGE SCALE GENOMIC DNA]</scope>
    <source>
        <strain evidence="2 3">ATCC 43154</strain>
    </source>
</reference>
<sequence length="83" mass="8705">MLIVAIAWIYVVGLIAVTQASVSAGIFTFLLYCVLPLGFGYYVAGSRKRKAKRDAAWQAAHQARLAAQQAAAASAPAAAPPED</sequence>
<name>A0A1I4P5H9_9BURK</name>
<keyword evidence="1" id="KW-1133">Transmembrane helix</keyword>
<keyword evidence="1" id="KW-0472">Membrane</keyword>
<dbReference type="RefSeq" id="WP_093388761.1">
    <property type="nucleotide sequence ID" value="NZ_FOTW01000015.1"/>
</dbReference>
<protein>
    <submittedName>
        <fullName evidence="2">Uncharacterized protein</fullName>
    </submittedName>
</protein>
<feature type="transmembrane region" description="Helical" evidence="1">
    <location>
        <begin position="26"/>
        <end position="44"/>
    </location>
</feature>
<keyword evidence="1" id="KW-0812">Transmembrane</keyword>
<dbReference type="EMBL" id="FOTW01000015">
    <property type="protein sequence ID" value="SFM22895.1"/>
    <property type="molecule type" value="Genomic_DNA"/>
</dbReference>
<dbReference type="AlphaFoldDB" id="A0A1I4P5H9"/>
<gene>
    <name evidence="2" type="ORF">SAMN02982985_03272</name>
</gene>